<proteinExistence type="predicted"/>
<dbReference type="Gene3D" id="3.40.30.10">
    <property type="entry name" value="Glutaredoxin"/>
    <property type="match status" value="1"/>
</dbReference>
<dbReference type="Proteomes" id="UP000243605">
    <property type="component" value="Unassembled WGS sequence"/>
</dbReference>
<dbReference type="PROSITE" id="PS51354">
    <property type="entry name" value="GLUTAREDOXIN_2"/>
    <property type="match status" value="1"/>
</dbReference>
<protein>
    <submittedName>
        <fullName evidence="2">Glutaredoxin 3</fullName>
    </submittedName>
</protein>
<keyword evidence="3" id="KW-1185">Reference proteome</keyword>
<reference evidence="2 3" key="1">
    <citation type="submission" date="2016-10" db="EMBL/GenBank/DDBJ databases">
        <authorList>
            <person name="Varghese N."/>
            <person name="Submissions S."/>
        </authorList>
    </citation>
    <scope>NUCLEOTIDE SEQUENCE [LARGE SCALE GENOMIC DNA]</scope>
    <source>
        <strain evidence="2 3">IBRC-M10081</strain>
    </source>
</reference>
<dbReference type="SUPFAM" id="SSF52833">
    <property type="entry name" value="Thioredoxin-like"/>
    <property type="match status" value="1"/>
</dbReference>
<gene>
    <name evidence="2" type="ORF">SAMN05192557_1974</name>
</gene>
<evidence type="ECO:0000313" key="3">
    <source>
        <dbReference type="Proteomes" id="UP000243605"/>
    </source>
</evidence>
<accession>A0A662Z766</accession>
<dbReference type="EMBL" id="FOIT01000007">
    <property type="protein sequence ID" value="SEW17855.1"/>
    <property type="molecule type" value="Genomic_DNA"/>
</dbReference>
<sequence length="95" mass="11054">MLMADQLELELYTRPTCSDCQDAKQYLTSNDHDYIDKDVSQNISLEEELKKISGARIVPMFAFYKKGLFGKKKRVNYLIGFENNKNEIISLLNKQ</sequence>
<dbReference type="CDD" id="cd02976">
    <property type="entry name" value="NrdH"/>
    <property type="match status" value="1"/>
</dbReference>
<dbReference type="InterPro" id="IPR036249">
    <property type="entry name" value="Thioredoxin-like_sf"/>
</dbReference>
<name>A0A662Z766_9STAP</name>
<organism evidence="2 3">
    <name type="scientific">Aliicoccus persicus</name>
    <dbReference type="NCBI Taxonomy" id="930138"/>
    <lineage>
        <taxon>Bacteria</taxon>
        <taxon>Bacillati</taxon>
        <taxon>Bacillota</taxon>
        <taxon>Bacilli</taxon>
        <taxon>Bacillales</taxon>
        <taxon>Staphylococcaceae</taxon>
        <taxon>Aliicoccus</taxon>
    </lineage>
</organism>
<feature type="domain" description="Glutaredoxin" evidence="1">
    <location>
        <begin position="10"/>
        <end position="59"/>
    </location>
</feature>
<dbReference type="InterPro" id="IPR002109">
    <property type="entry name" value="Glutaredoxin"/>
</dbReference>
<dbReference type="AlphaFoldDB" id="A0A662Z766"/>
<evidence type="ECO:0000313" key="2">
    <source>
        <dbReference type="EMBL" id="SEW17855.1"/>
    </source>
</evidence>
<evidence type="ECO:0000259" key="1">
    <source>
        <dbReference type="Pfam" id="PF00462"/>
    </source>
</evidence>
<dbReference type="Pfam" id="PF00462">
    <property type="entry name" value="Glutaredoxin"/>
    <property type="match status" value="1"/>
</dbReference>